<dbReference type="PANTHER" id="PTHR42850">
    <property type="entry name" value="METALLOPHOSPHOESTERASE"/>
    <property type="match status" value="1"/>
</dbReference>
<dbReference type="EMBL" id="JAHUZE010000003">
    <property type="protein sequence ID" value="MBV7380159.1"/>
    <property type="molecule type" value="Genomic_DNA"/>
</dbReference>
<organism evidence="2 3">
    <name type="scientific">Maritimibacter dapengensis</name>
    <dbReference type="NCBI Taxonomy" id="2836868"/>
    <lineage>
        <taxon>Bacteria</taxon>
        <taxon>Pseudomonadati</taxon>
        <taxon>Pseudomonadota</taxon>
        <taxon>Alphaproteobacteria</taxon>
        <taxon>Rhodobacterales</taxon>
        <taxon>Roseobacteraceae</taxon>
        <taxon>Maritimibacter</taxon>
    </lineage>
</organism>
<dbReference type="Proteomes" id="UP000756530">
    <property type="component" value="Unassembled WGS sequence"/>
</dbReference>
<dbReference type="RefSeq" id="WP_218393349.1">
    <property type="nucleotide sequence ID" value="NZ_JAHUZE010000003.1"/>
</dbReference>
<comment type="caution">
    <text evidence="2">The sequence shown here is derived from an EMBL/GenBank/DDBJ whole genome shotgun (WGS) entry which is preliminary data.</text>
</comment>
<dbReference type="InterPro" id="IPR004843">
    <property type="entry name" value="Calcineurin-like_PHP"/>
</dbReference>
<dbReference type="InterPro" id="IPR050126">
    <property type="entry name" value="Ap4A_hydrolase"/>
</dbReference>
<evidence type="ECO:0000313" key="2">
    <source>
        <dbReference type="EMBL" id="MBV7380159.1"/>
    </source>
</evidence>
<evidence type="ECO:0000259" key="1">
    <source>
        <dbReference type="Pfam" id="PF00149"/>
    </source>
</evidence>
<feature type="domain" description="Calcineurin-like phosphoesterase" evidence="1">
    <location>
        <begin position="34"/>
        <end position="221"/>
    </location>
</feature>
<dbReference type="PANTHER" id="PTHR42850:SF11">
    <property type="entry name" value="BIS(5'-NUCLEOSYL)-TETRAPHOSPHATASE [SYMMETRICAL]"/>
    <property type="match status" value="1"/>
</dbReference>
<name>A0ABS6T4S6_9RHOB</name>
<accession>A0ABS6T4S6</accession>
<gene>
    <name evidence="2" type="ORF">KJP28_14600</name>
</gene>
<protein>
    <submittedName>
        <fullName evidence="2">Metallophosphoesterase</fullName>
    </submittedName>
</protein>
<sequence length="260" mass="27984">MSLFGRLFGGSGRRGADDADPGPAFTAPLAPERTIAIIGDIHGCDELLSRLLDKLDAVGERDMTIVTVGDYVDRGEQSRETLDRLQSEAKSGRMICLSGNHEAMLLDFVDRPEEHGARWLRNGGLQTLASFGVGGISDISSGTDLVTARDRFVNALGGTVDWLKELPDRFQSGNVAVVHAGADPDVPIAMQQTRHLHWGHRKFQARTRADGTWIIHGHTIVPEVEAYRGKIGVDTGAYATGHLSAVVIAPDGSTQVVQTP</sequence>
<evidence type="ECO:0000313" key="3">
    <source>
        <dbReference type="Proteomes" id="UP000756530"/>
    </source>
</evidence>
<keyword evidence="3" id="KW-1185">Reference proteome</keyword>
<dbReference type="Pfam" id="PF00149">
    <property type="entry name" value="Metallophos"/>
    <property type="match status" value="1"/>
</dbReference>
<proteinExistence type="predicted"/>
<reference evidence="2 3" key="1">
    <citation type="submission" date="2021-05" db="EMBL/GenBank/DDBJ databases">
        <title>Culturable bacteria isolated from Daya Bay.</title>
        <authorList>
            <person name="Zheng W."/>
            <person name="Yu S."/>
            <person name="Huang Y."/>
        </authorList>
    </citation>
    <scope>NUCLEOTIDE SEQUENCE [LARGE SCALE GENOMIC DNA]</scope>
    <source>
        <strain evidence="2 3">DP4N28-5</strain>
    </source>
</reference>